<dbReference type="STRING" id="362837.SCANT_v1c06090"/>
<dbReference type="GO" id="GO:0003700">
    <property type="term" value="F:DNA-binding transcription factor activity"/>
    <property type="evidence" value="ECO:0007669"/>
    <property type="project" value="InterPro"/>
</dbReference>
<dbReference type="InterPro" id="IPR000281">
    <property type="entry name" value="HTH_RpiR"/>
</dbReference>
<dbReference type="PROSITE" id="PS51071">
    <property type="entry name" value="HTH_RPIR"/>
    <property type="match status" value="1"/>
</dbReference>
<sequence length="261" mass="30881">MRIREKLKNVIKTNDKTLNYQIANFILKNAYNNVFLKSKEVSFKLNISKSTLTLFSKKLGYEGYGELLHKLIAEMEFYGLKEQTNNQDKELDLIDWIDINNFIDRLEIQKKVDFFVQEINRTNRLVIISSQENDFKLLTLFSQIVNNNKQTFYYNNRKFERSLLTILKPNDTIFFFMTGLDIDEILNYISIAKDNNINFLIITSESHFSKVVKYQDDLNKIITIKSISGLTRETRILIRLNQINIILTNLIFKLTKQVHKK</sequence>
<accession>A0A0M4KCN4</accession>
<dbReference type="InterPro" id="IPR036388">
    <property type="entry name" value="WH-like_DNA-bd_sf"/>
</dbReference>
<dbReference type="InterPro" id="IPR047640">
    <property type="entry name" value="RpiR-like"/>
</dbReference>
<dbReference type="EMBL" id="CP012622">
    <property type="protein sequence ID" value="ALD66515.1"/>
    <property type="molecule type" value="Genomic_DNA"/>
</dbReference>
<dbReference type="KEGG" id="scj:SCANT_v1c06090"/>
<protein>
    <recommendedName>
        <fullName evidence="1">HTH rpiR-type domain-containing protein</fullName>
    </recommendedName>
</protein>
<dbReference type="GO" id="GO:0097367">
    <property type="term" value="F:carbohydrate derivative binding"/>
    <property type="evidence" value="ECO:0007669"/>
    <property type="project" value="InterPro"/>
</dbReference>
<evidence type="ECO:0000313" key="3">
    <source>
        <dbReference type="Proteomes" id="UP000063919"/>
    </source>
</evidence>
<dbReference type="SUPFAM" id="SSF46689">
    <property type="entry name" value="Homeodomain-like"/>
    <property type="match status" value="1"/>
</dbReference>
<dbReference type="PANTHER" id="PTHR30514">
    <property type="entry name" value="GLUCOKINASE"/>
    <property type="match status" value="1"/>
</dbReference>
<proteinExistence type="predicted"/>
<evidence type="ECO:0000259" key="1">
    <source>
        <dbReference type="PROSITE" id="PS51071"/>
    </source>
</evidence>
<organism evidence="2 3">
    <name type="scientific">Spiroplasma cantharicola</name>
    <dbReference type="NCBI Taxonomy" id="362837"/>
    <lineage>
        <taxon>Bacteria</taxon>
        <taxon>Bacillati</taxon>
        <taxon>Mycoplasmatota</taxon>
        <taxon>Mollicutes</taxon>
        <taxon>Entomoplasmatales</taxon>
        <taxon>Spiroplasmataceae</taxon>
        <taxon>Spiroplasma</taxon>
    </lineage>
</organism>
<dbReference type="InterPro" id="IPR009057">
    <property type="entry name" value="Homeodomain-like_sf"/>
</dbReference>
<dbReference type="Gene3D" id="1.10.10.10">
    <property type="entry name" value="Winged helix-like DNA-binding domain superfamily/Winged helix DNA-binding domain"/>
    <property type="match status" value="1"/>
</dbReference>
<dbReference type="AlphaFoldDB" id="A0A0M4KCN4"/>
<dbReference type="GO" id="GO:0003677">
    <property type="term" value="F:DNA binding"/>
    <property type="evidence" value="ECO:0007669"/>
    <property type="project" value="InterPro"/>
</dbReference>
<gene>
    <name evidence="2" type="ORF">SCANT_v1c06090</name>
</gene>
<name>A0A0M4KCN4_9MOLU</name>
<dbReference type="OrthoDB" id="3684496at2"/>
<dbReference type="Proteomes" id="UP000063919">
    <property type="component" value="Chromosome"/>
</dbReference>
<evidence type="ECO:0000313" key="2">
    <source>
        <dbReference type="EMBL" id="ALD66515.1"/>
    </source>
</evidence>
<dbReference type="Pfam" id="PF01418">
    <property type="entry name" value="HTH_6"/>
    <property type="match status" value="1"/>
</dbReference>
<dbReference type="RefSeq" id="WP_053946273.1">
    <property type="nucleotide sequence ID" value="NZ_CP012622.1"/>
</dbReference>
<feature type="domain" description="HTH rpiR-type" evidence="1">
    <location>
        <begin position="1"/>
        <end position="78"/>
    </location>
</feature>
<dbReference type="PATRIC" id="fig|362837.3.peg.622"/>
<dbReference type="PANTHER" id="PTHR30514:SF1">
    <property type="entry name" value="HTH-TYPE TRANSCRIPTIONAL REGULATOR HEXR-RELATED"/>
    <property type="match status" value="1"/>
</dbReference>
<reference evidence="2 3" key="1">
    <citation type="journal article" date="2015" name="Genome Announc.">
        <title>Complete Genome Sequence of Spiroplasma cantharicola CC-1T (DSM 21588), a Bacterium Isolated from Soldier Beetle (Cantharis carolinus).</title>
        <authorList>
            <person name="Lo W.S."/>
            <person name="Liu P.Y."/>
            <person name="Kuo C.H."/>
        </authorList>
    </citation>
    <scope>NUCLEOTIDE SEQUENCE [LARGE SCALE GENOMIC DNA]</scope>
    <source>
        <strain evidence="2 3">CC-1</strain>
    </source>
</reference>
<keyword evidence="3" id="KW-1185">Reference proteome</keyword>